<gene>
    <name evidence="1" type="ORF">K441DRAFT_742416</name>
</gene>
<dbReference type="Proteomes" id="UP000250078">
    <property type="component" value="Unassembled WGS sequence"/>
</dbReference>
<proteinExistence type="predicted"/>
<keyword evidence="2" id="KW-1185">Reference proteome</keyword>
<organism evidence="1 2">
    <name type="scientific">Cenococcum geophilum 1.58</name>
    <dbReference type="NCBI Taxonomy" id="794803"/>
    <lineage>
        <taxon>Eukaryota</taxon>
        <taxon>Fungi</taxon>
        <taxon>Dikarya</taxon>
        <taxon>Ascomycota</taxon>
        <taxon>Pezizomycotina</taxon>
        <taxon>Dothideomycetes</taxon>
        <taxon>Pleosporomycetidae</taxon>
        <taxon>Gloniales</taxon>
        <taxon>Gloniaceae</taxon>
        <taxon>Cenococcum</taxon>
    </lineage>
</organism>
<evidence type="ECO:0000313" key="2">
    <source>
        <dbReference type="Proteomes" id="UP000250078"/>
    </source>
</evidence>
<name>A0ACC8EMH5_9PEZI</name>
<sequence length="506" mass="57628">MAYPYDPQLGNGVDMAMMGEMLQEPLQIDPRHQQEHERSDEQEMDTNQGPCCDRSRIELLEGEVEDLESMLESEQSKTEALSEELEQMSQELERLRTEGERDLNEARAEVQTSLNEASKRVEIAAQELKEKKEALLEVEEELLQSKQIIQQHQKDLHQKEQDLGVARQDSLRQQTQLSSQLQEAERGKQDLVSQLVVMQGQFTALQRVQQEDLVAQELGEELAHTKTELESSLQELKQCHALIGALETQQGNMSMELQRSQEQMAEISGQRAQLESRMRNLENELAEREENHQTLIGQQRSSWQHLLLATIEDRGPELAEKLFEQVRIEDWFRWQDDLRKIFSGGTARPASQHLMFQRSFYRWSERISRDYLSSLKRIDQATSHGPALKWVALRFEDAGAIAPILHTLKSLPEGTSDPVVHAILANLEPSGGNAKLITDALSRLVYVTKVGMQASLRVVEGYNQNSKRIPDGLVALILKSEDLAPADERALKAVVAVLEVYTSPRR</sequence>
<reference evidence="1 2" key="1">
    <citation type="journal article" date="2016" name="Nat. Commun.">
        <title>Ectomycorrhizal ecology is imprinted in the genome of the dominant symbiotic fungus Cenococcum geophilum.</title>
        <authorList>
            <consortium name="DOE Joint Genome Institute"/>
            <person name="Peter M."/>
            <person name="Kohler A."/>
            <person name="Ohm R.A."/>
            <person name="Kuo A."/>
            <person name="Krutzmann J."/>
            <person name="Morin E."/>
            <person name="Arend M."/>
            <person name="Barry K.W."/>
            <person name="Binder M."/>
            <person name="Choi C."/>
            <person name="Clum A."/>
            <person name="Copeland A."/>
            <person name="Grisel N."/>
            <person name="Haridas S."/>
            <person name="Kipfer T."/>
            <person name="LaButti K."/>
            <person name="Lindquist E."/>
            <person name="Lipzen A."/>
            <person name="Maire R."/>
            <person name="Meier B."/>
            <person name="Mihaltcheva S."/>
            <person name="Molinier V."/>
            <person name="Murat C."/>
            <person name="Poggeler S."/>
            <person name="Quandt C.A."/>
            <person name="Sperisen C."/>
            <person name="Tritt A."/>
            <person name="Tisserant E."/>
            <person name="Crous P.W."/>
            <person name="Henrissat B."/>
            <person name="Nehls U."/>
            <person name="Egli S."/>
            <person name="Spatafora J.W."/>
            <person name="Grigoriev I.V."/>
            <person name="Martin F.M."/>
        </authorList>
    </citation>
    <scope>NUCLEOTIDE SEQUENCE [LARGE SCALE GENOMIC DNA]</scope>
    <source>
        <strain evidence="1 2">1.58</strain>
    </source>
</reference>
<protein>
    <submittedName>
        <fullName evidence="1">Uncharacterized protein</fullName>
    </submittedName>
</protein>
<dbReference type="EMBL" id="KV748261">
    <property type="protein sequence ID" value="OCK87438.1"/>
    <property type="molecule type" value="Genomic_DNA"/>
</dbReference>
<accession>A0ACC8EMH5</accession>
<evidence type="ECO:0000313" key="1">
    <source>
        <dbReference type="EMBL" id="OCK87438.1"/>
    </source>
</evidence>